<keyword evidence="1" id="KW-0732">Signal</keyword>
<evidence type="ECO:0000313" key="6">
    <source>
        <dbReference type="Proteomes" id="UP000034879"/>
    </source>
</evidence>
<feature type="domain" description="Pesticidal crystal protein Cry22Aa Ig-like" evidence="3">
    <location>
        <begin position="311"/>
        <end position="385"/>
    </location>
</feature>
<reference evidence="5 6" key="1">
    <citation type="journal article" date="2015" name="Nature">
        <title>rRNA introns, odd ribosomes, and small enigmatic genomes across a large radiation of phyla.</title>
        <authorList>
            <person name="Brown C.T."/>
            <person name="Hug L.A."/>
            <person name="Thomas B.C."/>
            <person name="Sharon I."/>
            <person name="Castelle C.J."/>
            <person name="Singh A."/>
            <person name="Wilkins M.J."/>
            <person name="Williams K.H."/>
            <person name="Banfield J.F."/>
        </authorList>
    </citation>
    <scope>NUCLEOTIDE SEQUENCE [LARGE SCALE GENOMIC DNA]</scope>
</reference>
<accession>A0A0G1VAZ3</accession>
<dbReference type="Pfam" id="PF19078">
    <property type="entry name" value="Big_12"/>
    <property type="match status" value="1"/>
</dbReference>
<evidence type="ECO:0000256" key="1">
    <source>
        <dbReference type="ARBA" id="ARBA00022729"/>
    </source>
</evidence>
<dbReference type="Gene3D" id="2.60.40.10">
    <property type="entry name" value="Immunoglobulins"/>
    <property type="match status" value="1"/>
</dbReference>
<dbReference type="Pfam" id="PF16403">
    <property type="entry name" value="Bact_surface_Ig-like"/>
    <property type="match status" value="1"/>
</dbReference>
<dbReference type="InterPro" id="IPR014755">
    <property type="entry name" value="Cu-Rt/internalin_Ig-like"/>
</dbReference>
<dbReference type="PANTHER" id="PTHR34677:SF3">
    <property type="entry name" value="BACTERIAL IG-LIKE DOMAIN-CONTAINING PROTEIN"/>
    <property type="match status" value="1"/>
</dbReference>
<feature type="compositionally biased region" description="Low complexity" evidence="2">
    <location>
        <begin position="403"/>
        <end position="418"/>
    </location>
</feature>
<evidence type="ECO:0000313" key="5">
    <source>
        <dbReference type="EMBL" id="KKU75368.1"/>
    </source>
</evidence>
<proteinExistence type="predicted"/>
<organism evidence="5 6">
    <name type="scientific">Candidatus Nomurabacteria bacterium GW2011_GWB1_47_6</name>
    <dbReference type="NCBI Taxonomy" id="1618749"/>
    <lineage>
        <taxon>Bacteria</taxon>
        <taxon>Candidatus Nomuraibacteriota</taxon>
    </lineage>
</organism>
<comment type="caution">
    <text evidence="5">The sequence shown here is derived from an EMBL/GenBank/DDBJ whole genome shotgun (WGS) entry which is preliminary data.</text>
</comment>
<evidence type="ECO:0000259" key="3">
    <source>
        <dbReference type="Pfam" id="PF16403"/>
    </source>
</evidence>
<dbReference type="Proteomes" id="UP000034879">
    <property type="component" value="Unassembled WGS sequence"/>
</dbReference>
<dbReference type="InterPro" id="IPR013783">
    <property type="entry name" value="Ig-like_fold"/>
</dbReference>
<dbReference type="InterPro" id="IPR044048">
    <property type="entry name" value="Big_12"/>
</dbReference>
<feature type="non-terminal residue" evidence="5">
    <location>
        <position position="1"/>
    </location>
</feature>
<evidence type="ECO:0000259" key="4">
    <source>
        <dbReference type="Pfam" id="PF19078"/>
    </source>
</evidence>
<dbReference type="PATRIC" id="fig|1618749.3.peg.370"/>
<dbReference type="PANTHER" id="PTHR34677">
    <property type="match status" value="1"/>
</dbReference>
<name>A0A0G1VAZ3_9BACT</name>
<dbReference type="EMBL" id="LCOJ01000015">
    <property type="protein sequence ID" value="KKU75368.1"/>
    <property type="molecule type" value="Genomic_DNA"/>
</dbReference>
<feature type="region of interest" description="Disordered" evidence="2">
    <location>
        <begin position="401"/>
        <end position="421"/>
    </location>
</feature>
<gene>
    <name evidence="5" type="ORF">UY01_C0015G0015</name>
</gene>
<evidence type="ECO:0000256" key="2">
    <source>
        <dbReference type="SAM" id="MobiDB-lite"/>
    </source>
</evidence>
<dbReference type="Gene3D" id="2.60.40.1220">
    <property type="match status" value="1"/>
</dbReference>
<feature type="domain" description="Bacterial Ig-like" evidence="4">
    <location>
        <begin position="207"/>
        <end position="299"/>
    </location>
</feature>
<dbReference type="AlphaFoldDB" id="A0A0G1VAZ3"/>
<protein>
    <submittedName>
        <fullName evidence="5">Outer membrane autotransporter</fullName>
    </submittedName>
</protein>
<dbReference type="InterPro" id="IPR032179">
    <property type="entry name" value="Cry22Aa_Ig-like"/>
</dbReference>
<sequence>VVLNDGDGNSNVAYTTVTANTLKIDANAPTLVSAQTTSTTTIDVTFNEDLNGATPTNADFLVAGVNPVNTDEISAGVIQLTVAVPFSTDATPAVEYVGSVTDLAGNPAALFGPITPDDGVAPVLAEVAPVPTPDNDSTPDYTFSAGEAGAISYGGDCSSATAVAVVGPNTITFNSLSDGPHSNCTITVTDSSGNASLALAVSSFTIDTVPPSVVLSSLVTDPTNDSPILVTATFSEDVTGFSGPFDIGIVNGTLQTFTQISGSIYNFNVLPASQGLVTVDVDANSAIDTAGNDNTAATQFGITYDSVPPVITMLGASPVNIEYGETYIDDGAIASDPLPGDGDVTGSIVVVDPVDTSTLGTYLVTYNVADTAGNNAIEVTRTVNVVPRAITVTAVTDTKVYDGGPDSSGTPTITSGSPAFGDGEDFVQSFDTKDVGVGKTLAPSGVIF</sequence>